<dbReference type="Proteomes" id="UP000612282">
    <property type="component" value="Unassembled WGS sequence"/>
</dbReference>
<sequence>MNEVMAAAEIAEYLGVTRQRVAVLVERADFPAPIAHLSVGRIWRITDVREWAARRPNRVPEDQQQ</sequence>
<proteinExistence type="predicted"/>
<reference evidence="1 2" key="1">
    <citation type="submission" date="2021-01" db="EMBL/GenBank/DDBJ databases">
        <title>Whole genome shotgun sequence of Actinoplanes couchii NBRC 106145.</title>
        <authorList>
            <person name="Komaki H."/>
            <person name="Tamura T."/>
        </authorList>
    </citation>
    <scope>NUCLEOTIDE SEQUENCE [LARGE SCALE GENOMIC DNA]</scope>
    <source>
        <strain evidence="1 2">NBRC 106145</strain>
    </source>
</reference>
<keyword evidence="2" id="KW-1185">Reference proteome</keyword>
<organism evidence="1 2">
    <name type="scientific">Actinoplanes couchii</name>
    <dbReference type="NCBI Taxonomy" id="403638"/>
    <lineage>
        <taxon>Bacteria</taxon>
        <taxon>Bacillati</taxon>
        <taxon>Actinomycetota</taxon>
        <taxon>Actinomycetes</taxon>
        <taxon>Micromonosporales</taxon>
        <taxon>Micromonosporaceae</taxon>
        <taxon>Actinoplanes</taxon>
    </lineage>
</organism>
<evidence type="ECO:0008006" key="3">
    <source>
        <dbReference type="Google" id="ProtNLM"/>
    </source>
</evidence>
<gene>
    <name evidence="1" type="ORF">Aco03nite_095850</name>
</gene>
<evidence type="ECO:0000313" key="1">
    <source>
        <dbReference type="EMBL" id="GID61181.1"/>
    </source>
</evidence>
<comment type="caution">
    <text evidence="1">The sequence shown here is derived from an EMBL/GenBank/DDBJ whole genome shotgun (WGS) entry which is preliminary data.</text>
</comment>
<dbReference type="RefSeq" id="WP_239146023.1">
    <property type="nucleotide sequence ID" value="NZ_BAAAQE010000050.1"/>
</dbReference>
<evidence type="ECO:0000313" key="2">
    <source>
        <dbReference type="Proteomes" id="UP000612282"/>
    </source>
</evidence>
<dbReference type="EMBL" id="BOMG01000120">
    <property type="protein sequence ID" value="GID61181.1"/>
    <property type="molecule type" value="Genomic_DNA"/>
</dbReference>
<accession>A0ABQ3XRP1</accession>
<protein>
    <recommendedName>
        <fullName evidence="3">DNA-binding protein</fullName>
    </recommendedName>
</protein>
<name>A0ABQ3XRP1_9ACTN</name>